<evidence type="ECO:0000313" key="14">
    <source>
        <dbReference type="EMBL" id="NOT34975.1"/>
    </source>
</evidence>
<dbReference type="Proteomes" id="UP000580839">
    <property type="component" value="Unassembled WGS sequence"/>
</dbReference>
<dbReference type="Gene3D" id="3.40.1780.10">
    <property type="entry name" value="QueA-like"/>
    <property type="match status" value="1"/>
</dbReference>
<dbReference type="HAMAP" id="MF_00113">
    <property type="entry name" value="QueA"/>
    <property type="match status" value="1"/>
</dbReference>
<dbReference type="InterPro" id="IPR042118">
    <property type="entry name" value="QueA_dom1"/>
</dbReference>
<comment type="pathway">
    <text evidence="2 13">tRNA modification; tRNA-queuosine biosynthesis.</text>
</comment>
<dbReference type="NCBIfam" id="TIGR00113">
    <property type="entry name" value="queA"/>
    <property type="match status" value="1"/>
</dbReference>
<dbReference type="SUPFAM" id="SSF111337">
    <property type="entry name" value="QueA-like"/>
    <property type="match status" value="1"/>
</dbReference>
<evidence type="ECO:0000256" key="1">
    <source>
        <dbReference type="ARBA" id="ARBA00004496"/>
    </source>
</evidence>
<evidence type="ECO:0000256" key="4">
    <source>
        <dbReference type="ARBA" id="ARBA00022490"/>
    </source>
</evidence>
<dbReference type="GO" id="GO:0051075">
    <property type="term" value="F:S-adenosylmethionine:tRNA ribosyltransferase-isomerase activity"/>
    <property type="evidence" value="ECO:0007669"/>
    <property type="project" value="UniProtKB-EC"/>
</dbReference>
<dbReference type="EC" id="2.4.99.17" evidence="10 13"/>
<evidence type="ECO:0000256" key="7">
    <source>
        <dbReference type="ARBA" id="ARBA00022785"/>
    </source>
</evidence>
<evidence type="ECO:0000256" key="10">
    <source>
        <dbReference type="ARBA" id="ARBA00066503"/>
    </source>
</evidence>
<evidence type="ECO:0000256" key="3">
    <source>
        <dbReference type="ARBA" id="ARBA00011245"/>
    </source>
</evidence>
<dbReference type="AlphaFoldDB" id="A0A849SSE3"/>
<dbReference type="PANTHER" id="PTHR30307">
    <property type="entry name" value="S-ADENOSYLMETHIONINE:TRNA RIBOSYLTRANSFERASE-ISOMERASE"/>
    <property type="match status" value="1"/>
</dbReference>
<evidence type="ECO:0000256" key="9">
    <source>
        <dbReference type="ARBA" id="ARBA00061210"/>
    </source>
</evidence>
<comment type="subcellular location">
    <subcellularLocation>
        <location evidence="1 13">Cytoplasm</location>
    </subcellularLocation>
</comment>
<keyword evidence="4 13" id="KW-0963">Cytoplasm</keyword>
<keyword evidence="5 13" id="KW-0808">Transferase</keyword>
<dbReference type="PANTHER" id="PTHR30307:SF0">
    <property type="entry name" value="S-ADENOSYLMETHIONINE:TRNA RIBOSYLTRANSFERASE-ISOMERASE"/>
    <property type="match status" value="1"/>
</dbReference>
<organism evidence="14 15">
    <name type="scientific">Eiseniibacteriota bacterium</name>
    <dbReference type="NCBI Taxonomy" id="2212470"/>
    <lineage>
        <taxon>Bacteria</taxon>
        <taxon>Candidatus Eiseniibacteriota</taxon>
    </lineage>
</organism>
<dbReference type="Pfam" id="PF02547">
    <property type="entry name" value="Queuosine_synth"/>
    <property type="match status" value="1"/>
</dbReference>
<comment type="caution">
    <text evidence="14">The sequence shown here is derived from an EMBL/GenBank/DDBJ whole genome shotgun (WGS) entry which is preliminary data.</text>
</comment>
<evidence type="ECO:0000256" key="5">
    <source>
        <dbReference type="ARBA" id="ARBA00022679"/>
    </source>
</evidence>
<evidence type="ECO:0000313" key="15">
    <source>
        <dbReference type="Proteomes" id="UP000580839"/>
    </source>
</evidence>
<comment type="function">
    <text evidence="13">Transfers and isomerizes the ribose moiety from AdoMet to the 7-aminomethyl group of 7-deazaguanine (preQ1-tRNA) to give epoxyqueuosine (oQ-tRNA).</text>
</comment>
<accession>A0A849SSE3</accession>
<comment type="similarity">
    <text evidence="9 13">Belongs to the QueA family.</text>
</comment>
<keyword evidence="14" id="KW-0328">Glycosyltransferase</keyword>
<comment type="catalytic activity">
    <reaction evidence="8 13">
        <text>7-aminomethyl-7-carbaguanosine(34) in tRNA + S-adenosyl-L-methionine = epoxyqueuosine(34) in tRNA + adenine + L-methionine + 2 H(+)</text>
        <dbReference type="Rhea" id="RHEA:32155"/>
        <dbReference type="Rhea" id="RHEA-COMP:10342"/>
        <dbReference type="Rhea" id="RHEA-COMP:18582"/>
        <dbReference type="ChEBI" id="CHEBI:15378"/>
        <dbReference type="ChEBI" id="CHEBI:16708"/>
        <dbReference type="ChEBI" id="CHEBI:57844"/>
        <dbReference type="ChEBI" id="CHEBI:59789"/>
        <dbReference type="ChEBI" id="CHEBI:82833"/>
        <dbReference type="ChEBI" id="CHEBI:194443"/>
        <dbReference type="EC" id="2.4.99.17"/>
    </reaction>
</comment>
<evidence type="ECO:0000256" key="8">
    <source>
        <dbReference type="ARBA" id="ARBA00052751"/>
    </source>
</evidence>
<keyword evidence="6 13" id="KW-0949">S-adenosyl-L-methionine</keyword>
<name>A0A849SSE3_UNCEI</name>
<dbReference type="GO" id="GO:0008616">
    <property type="term" value="P:tRNA queuosine(34) biosynthetic process"/>
    <property type="evidence" value="ECO:0007669"/>
    <property type="project" value="UniProtKB-UniRule"/>
</dbReference>
<sequence>MSGAPSAVSHPLLDYALPAELIAQHPPARREDARLLVLERATGALHDARIPELAQWLRAGDVLALNETRVIPARLMTRRAESGGRVELLFVRPAATAGHWTVLARPARSARIGMRLVSEAGGLTLEVRALGEGGEREVEVVAGELREGLEREGRIPLPPYIAREPEAADRERYQTVFAKHDGAVAAPTAGLHFSTELLASLASRGIAQAHVLLHVGPGTFRPLDDGDPRAHRMDAEWFQVGEAAADALRAARERGGRVVAIGTTSVRALESACDANHGTLAAASGWTRKFILPPYEFRGVDAMLTNFHLPRTTLLLLVAAFAGEEQVARAYAYAIEQCYRFYSYGDAMLIV</sequence>
<dbReference type="UniPathway" id="UPA00392"/>
<comment type="subunit">
    <text evidence="3 13">Monomer.</text>
</comment>
<keyword evidence="14" id="KW-0413">Isomerase</keyword>
<dbReference type="NCBIfam" id="NF001140">
    <property type="entry name" value="PRK00147.1"/>
    <property type="match status" value="1"/>
</dbReference>
<protein>
    <recommendedName>
        <fullName evidence="11 13">S-adenosylmethionine:tRNA ribosyltransferase-isomerase</fullName>
        <ecNumber evidence="10 13">2.4.99.17</ecNumber>
    </recommendedName>
    <alternativeName>
        <fullName evidence="12 13">Queuosine biosynthesis protein QueA</fullName>
    </alternativeName>
</protein>
<dbReference type="InterPro" id="IPR042119">
    <property type="entry name" value="QueA_dom2"/>
</dbReference>
<evidence type="ECO:0000256" key="12">
    <source>
        <dbReference type="ARBA" id="ARBA00076160"/>
    </source>
</evidence>
<evidence type="ECO:0000256" key="2">
    <source>
        <dbReference type="ARBA" id="ARBA00004691"/>
    </source>
</evidence>
<reference evidence="14 15" key="1">
    <citation type="submission" date="2020-04" db="EMBL/GenBank/DDBJ databases">
        <title>Metagenomic profiling of ammonia- and methane-oxidizing microorganisms in a Dutch drinking water treatment plant.</title>
        <authorList>
            <person name="Poghosyan L."/>
            <person name="Leucker S."/>
        </authorList>
    </citation>
    <scope>NUCLEOTIDE SEQUENCE [LARGE SCALE GENOMIC DNA]</scope>
    <source>
        <strain evidence="14">S-RSF-IL-03</strain>
    </source>
</reference>
<dbReference type="GO" id="GO:0005737">
    <property type="term" value="C:cytoplasm"/>
    <property type="evidence" value="ECO:0007669"/>
    <property type="project" value="UniProtKB-SubCell"/>
</dbReference>
<dbReference type="InterPro" id="IPR036100">
    <property type="entry name" value="QueA_sf"/>
</dbReference>
<gene>
    <name evidence="13 14" type="primary">queA</name>
    <name evidence="14" type="ORF">HOP12_12500</name>
</gene>
<dbReference type="InterPro" id="IPR003699">
    <property type="entry name" value="QueA"/>
</dbReference>
<evidence type="ECO:0000256" key="11">
    <source>
        <dbReference type="ARBA" id="ARBA00069325"/>
    </source>
</evidence>
<dbReference type="Gene3D" id="2.40.10.240">
    <property type="entry name" value="QueA-like"/>
    <property type="match status" value="1"/>
</dbReference>
<proteinExistence type="inferred from homology"/>
<dbReference type="EMBL" id="JABFRW010000161">
    <property type="protein sequence ID" value="NOT34975.1"/>
    <property type="molecule type" value="Genomic_DNA"/>
</dbReference>
<keyword evidence="7 13" id="KW-0671">Queuosine biosynthesis</keyword>
<evidence type="ECO:0000256" key="13">
    <source>
        <dbReference type="HAMAP-Rule" id="MF_00113"/>
    </source>
</evidence>
<evidence type="ECO:0000256" key="6">
    <source>
        <dbReference type="ARBA" id="ARBA00022691"/>
    </source>
</evidence>
<dbReference type="FunFam" id="3.40.1780.10:FF:000001">
    <property type="entry name" value="S-adenosylmethionine:tRNA ribosyltransferase-isomerase"/>
    <property type="match status" value="1"/>
</dbReference>